<keyword evidence="10" id="KW-1185">Reference proteome</keyword>
<comment type="subunit">
    <text evidence="2">Homodimer.</text>
</comment>
<feature type="active site" description="Nucleophile" evidence="7">
    <location>
        <position position="360"/>
    </location>
</feature>
<dbReference type="AlphaFoldDB" id="H2YY86"/>
<name>H2YY86_CIOSA</name>
<evidence type="ECO:0000256" key="5">
    <source>
        <dbReference type="ARBA" id="ARBA00023180"/>
    </source>
</evidence>
<dbReference type="PANTHER" id="PTHR10353:SF36">
    <property type="entry name" value="LP05116P"/>
    <property type="match status" value="1"/>
</dbReference>
<evidence type="ECO:0000256" key="6">
    <source>
        <dbReference type="ARBA" id="ARBA00023295"/>
    </source>
</evidence>
<dbReference type="Pfam" id="PF00232">
    <property type="entry name" value="Glyco_hydro_1"/>
    <property type="match status" value="2"/>
</dbReference>
<dbReference type="InterPro" id="IPR033132">
    <property type="entry name" value="GH_1_N_CS"/>
</dbReference>
<dbReference type="GO" id="GO:0004553">
    <property type="term" value="F:hydrolase activity, hydrolyzing O-glycosyl compounds"/>
    <property type="evidence" value="ECO:0007669"/>
    <property type="project" value="InterPro"/>
</dbReference>
<dbReference type="SUPFAM" id="SSF51445">
    <property type="entry name" value="(Trans)glycosidases"/>
    <property type="match status" value="2"/>
</dbReference>
<evidence type="ECO:0000256" key="3">
    <source>
        <dbReference type="ARBA" id="ARBA00012744"/>
    </source>
</evidence>
<evidence type="ECO:0000256" key="7">
    <source>
        <dbReference type="PROSITE-ProRule" id="PRU10055"/>
    </source>
</evidence>
<reference evidence="9" key="3">
    <citation type="submission" date="2025-09" db="UniProtKB">
        <authorList>
            <consortium name="Ensembl"/>
        </authorList>
    </citation>
    <scope>IDENTIFICATION</scope>
</reference>
<dbReference type="InterPro" id="IPR001360">
    <property type="entry name" value="Glyco_hydro_1"/>
</dbReference>
<dbReference type="GO" id="GO:0005975">
    <property type="term" value="P:carbohydrate metabolic process"/>
    <property type="evidence" value="ECO:0007669"/>
    <property type="project" value="InterPro"/>
</dbReference>
<dbReference type="PRINTS" id="PR00131">
    <property type="entry name" value="GLHYDRLASE1"/>
</dbReference>
<organism evidence="9 10">
    <name type="scientific">Ciona savignyi</name>
    <name type="common">Pacific transparent sea squirt</name>
    <dbReference type="NCBI Taxonomy" id="51511"/>
    <lineage>
        <taxon>Eukaryota</taxon>
        <taxon>Metazoa</taxon>
        <taxon>Chordata</taxon>
        <taxon>Tunicata</taxon>
        <taxon>Ascidiacea</taxon>
        <taxon>Phlebobranchia</taxon>
        <taxon>Cionidae</taxon>
        <taxon>Ciona</taxon>
    </lineage>
</organism>
<dbReference type="FunFam" id="3.20.20.80:FF:000013">
    <property type="entry name" value="lactase-phlorizin hydrolase"/>
    <property type="match status" value="2"/>
</dbReference>
<evidence type="ECO:0000256" key="1">
    <source>
        <dbReference type="ARBA" id="ARBA00010838"/>
    </source>
</evidence>
<dbReference type="PROSITE" id="PS00572">
    <property type="entry name" value="GLYCOSYL_HYDROL_F1_1"/>
    <property type="match status" value="2"/>
</dbReference>
<evidence type="ECO:0000313" key="10">
    <source>
        <dbReference type="Proteomes" id="UP000007875"/>
    </source>
</evidence>
<feature type="active site" description="Nucleophile" evidence="7">
    <location>
        <position position="809"/>
    </location>
</feature>
<dbReference type="InterPro" id="IPR018120">
    <property type="entry name" value="Glyco_hydro_1_AS"/>
</dbReference>
<accession>H2YY86</accession>
<dbReference type="GeneTree" id="ENSGT00940000166747"/>
<dbReference type="EC" id="3.2.1.21" evidence="3"/>
<dbReference type="Gene3D" id="3.20.20.80">
    <property type="entry name" value="Glycosidases"/>
    <property type="match status" value="2"/>
</dbReference>
<dbReference type="Proteomes" id="UP000007875">
    <property type="component" value="Unassembled WGS sequence"/>
</dbReference>
<dbReference type="Ensembl" id="ENSCSAVT00000010422.1">
    <property type="protein sequence ID" value="ENSCSAVP00000010297.1"/>
    <property type="gene ID" value="ENSCSAVG00000006071.1"/>
</dbReference>
<reference evidence="9" key="2">
    <citation type="submission" date="2025-08" db="UniProtKB">
        <authorList>
            <consortium name="Ensembl"/>
        </authorList>
    </citation>
    <scope>IDENTIFICATION</scope>
</reference>
<keyword evidence="6 8" id="KW-0326">Glycosidase</keyword>
<keyword evidence="5" id="KW-0325">Glycoprotein</keyword>
<dbReference type="PROSITE" id="PS00653">
    <property type="entry name" value="GLYCOSYL_HYDROL_F1_2"/>
    <property type="match status" value="1"/>
</dbReference>
<sequence length="858" mass="98259">ARERDEFHYGTFPEGFKWSVSTSAYQIEGGWNVDGKGESIWDTFSHTPGKRANNETGDIACDSYHKVKEDVNLVKMLGVQQYRFSISWSRIFPDGTTSYVNQAGVDYYNSLIDSLLKIGVEPVVTLYHWDLPQALEDVGGLLNETVVDRFNEYADFCFKTFGNRVKFWITFNEPYVITWLGYGIGVFAPGINSSPGEAPYQAAHNIIKAHAKAYRTYKKFYKGKQGGRIGMTMSTEWAEPKDPNNPSDVEAADRVIQSILGWFAHPIFKNGDYPEVVKKQVNERRTPSRLPVFTDAEKVEIAGTADFFAINVFNLVCRQEPIPGAIQATPDWLKIVPWGMRRLLNWLDREYGHPTVYITENGVGTSDATVDDQIRVNFYKAYINEALKAQQLDGVDLQGYTAWSLMDNFEWNSGYGPRFGLFEVDFNDAMRPRTPKRSSIYYNQLIRNNGFPPLQRDERITGDFPPNFIWATATSSYQNELNPTSLLQHLCTQKHDLKLVTYDGTNGDVACDSYHKFDVDIELLRSMGVSHYRFSLSWPRILPSGNRTTINQAGITYYHALIDGLLAAGIEPMVTLYHWDLPNALQDSFGGWVGAEIIDLFVEYADICFKEFGPKVKRWITFNEPWDSGRLDYQAGKNVLLAHAKAYRLYQTQYKAVQNGEVGITCNSDWSEPRNQYRQVDYDATNRVMQFFLGWFMHPIWVNGDYPDVMKVIAAQGEATSRLPELTTQEKSLIFGTSDFFGLNHYTTNLAYETFSPDRINEVSYYEDREANTEQDFTWPAAASVPWGIRRLLSWIKKEYNDPPILITENGFSEEGNSHELNDWWRTKFFHGYINEVLKAIQLDNVNVIGYTAWSLMD</sequence>
<evidence type="ECO:0000256" key="2">
    <source>
        <dbReference type="ARBA" id="ARBA00011738"/>
    </source>
</evidence>
<dbReference type="InterPro" id="IPR017853">
    <property type="entry name" value="GH"/>
</dbReference>
<evidence type="ECO:0000256" key="4">
    <source>
        <dbReference type="ARBA" id="ARBA00022801"/>
    </source>
</evidence>
<keyword evidence="4 8" id="KW-0378">Hydrolase</keyword>
<comment type="similarity">
    <text evidence="1">Belongs to the glycosyl hydrolase 1 family.</text>
</comment>
<reference evidence="10" key="1">
    <citation type="submission" date="2003-08" db="EMBL/GenBank/DDBJ databases">
        <authorList>
            <person name="Birren B."/>
            <person name="Nusbaum C."/>
            <person name="Abebe A."/>
            <person name="Abouelleil A."/>
            <person name="Adekoya E."/>
            <person name="Ait-zahra M."/>
            <person name="Allen N."/>
            <person name="Allen T."/>
            <person name="An P."/>
            <person name="Anderson M."/>
            <person name="Anderson S."/>
            <person name="Arachchi H."/>
            <person name="Armbruster J."/>
            <person name="Bachantsang P."/>
            <person name="Baldwin J."/>
            <person name="Barry A."/>
            <person name="Bayul T."/>
            <person name="Blitshsteyn B."/>
            <person name="Bloom T."/>
            <person name="Blye J."/>
            <person name="Boguslavskiy L."/>
            <person name="Borowsky M."/>
            <person name="Boukhgalter B."/>
            <person name="Brunache A."/>
            <person name="Butler J."/>
            <person name="Calixte N."/>
            <person name="Calvo S."/>
            <person name="Camarata J."/>
            <person name="Campo K."/>
            <person name="Chang J."/>
            <person name="Cheshatsang Y."/>
            <person name="Citroen M."/>
            <person name="Collymore A."/>
            <person name="Considine T."/>
            <person name="Cook A."/>
            <person name="Cooke P."/>
            <person name="Corum B."/>
            <person name="Cuomo C."/>
            <person name="David R."/>
            <person name="Dawoe T."/>
            <person name="Degray S."/>
            <person name="Dodge S."/>
            <person name="Dooley K."/>
            <person name="Dorje P."/>
            <person name="Dorjee K."/>
            <person name="Dorris L."/>
            <person name="Duffey N."/>
            <person name="Dupes A."/>
            <person name="Elkins T."/>
            <person name="Engels R."/>
            <person name="Erickson J."/>
            <person name="Farina A."/>
            <person name="Faro S."/>
            <person name="Ferreira P."/>
            <person name="Fischer H."/>
            <person name="Fitzgerald M."/>
            <person name="Foley K."/>
            <person name="Gage D."/>
            <person name="Galagan J."/>
            <person name="Gearin G."/>
            <person name="Gnerre S."/>
            <person name="Gnirke A."/>
            <person name="Goyette A."/>
            <person name="Graham J."/>
            <person name="Grandbois E."/>
            <person name="Gyaltsen K."/>
            <person name="Hafez N."/>
            <person name="Hagopian D."/>
            <person name="Hagos B."/>
            <person name="Hall J."/>
            <person name="Hatcher B."/>
            <person name="Heller A."/>
            <person name="Higgins H."/>
            <person name="Honan T."/>
            <person name="Horn A."/>
            <person name="Houde N."/>
            <person name="Hughes L."/>
            <person name="Hulme W."/>
            <person name="Husby E."/>
            <person name="Iliev I."/>
            <person name="Jaffe D."/>
            <person name="Jones C."/>
            <person name="Kamal M."/>
            <person name="Kamat A."/>
            <person name="Kamvysselis M."/>
            <person name="Karlsson E."/>
            <person name="Kells C."/>
            <person name="Kieu A."/>
            <person name="Kisner P."/>
            <person name="Kodira C."/>
            <person name="Kulbokas E."/>
            <person name="Labutti K."/>
            <person name="Lama D."/>
            <person name="Landers T."/>
            <person name="Leger J."/>
            <person name="Levine S."/>
            <person name="Lewis D."/>
            <person name="Lewis T."/>
            <person name="Lindblad-toh K."/>
            <person name="Liu X."/>
            <person name="Lokyitsang T."/>
            <person name="Lokyitsang Y."/>
            <person name="Lucien O."/>
            <person name="Lui A."/>
            <person name="Ma L.J."/>
            <person name="Mabbitt R."/>
            <person name="Macdonald J."/>
            <person name="Maclean C."/>
            <person name="Major J."/>
            <person name="Manning J."/>
            <person name="Marabella R."/>
            <person name="Maru K."/>
            <person name="Matthews C."/>
            <person name="Mauceli E."/>
            <person name="Mccarthy M."/>
            <person name="Mcdonough S."/>
            <person name="Mcghee T."/>
            <person name="Meldrim J."/>
            <person name="Meneus L."/>
            <person name="Mesirov J."/>
            <person name="Mihalev A."/>
            <person name="Mihova T."/>
            <person name="Mikkelsen T."/>
            <person name="Mlenga V."/>
            <person name="Moru K."/>
            <person name="Mozes J."/>
            <person name="Mulrain L."/>
            <person name="Munson G."/>
            <person name="Naylor J."/>
            <person name="Newes C."/>
            <person name="Nguyen C."/>
            <person name="Nguyen N."/>
            <person name="Nguyen T."/>
            <person name="Nicol R."/>
            <person name="Nielsen C."/>
            <person name="Nizzari M."/>
            <person name="Norbu C."/>
            <person name="Norbu N."/>
            <person name="O'donnell P."/>
            <person name="Okoawo O."/>
            <person name="O'leary S."/>
            <person name="Omotosho B."/>
            <person name="O'neill K."/>
            <person name="Osman S."/>
            <person name="Parker S."/>
            <person name="Perrin D."/>
            <person name="Phunkhang P."/>
            <person name="Piqani B."/>
            <person name="Purcell S."/>
            <person name="Rachupka T."/>
            <person name="Ramasamy U."/>
            <person name="Rameau R."/>
            <person name="Ray V."/>
            <person name="Raymond C."/>
            <person name="Retta R."/>
            <person name="Richardson S."/>
            <person name="Rise C."/>
            <person name="Rodriguez J."/>
            <person name="Rogers J."/>
            <person name="Rogov P."/>
            <person name="Rutman M."/>
            <person name="Schupbach R."/>
            <person name="Seaman C."/>
            <person name="Settipalli S."/>
            <person name="Sharpe T."/>
            <person name="Sheridan J."/>
            <person name="Sherpa N."/>
            <person name="Shi J."/>
            <person name="Smirnov S."/>
            <person name="Smith C."/>
            <person name="Sougnez C."/>
            <person name="Spencer B."/>
            <person name="Stalker J."/>
            <person name="Stange-thomann N."/>
            <person name="Stavropoulos S."/>
            <person name="Stetson K."/>
            <person name="Stone C."/>
            <person name="Stone S."/>
            <person name="Stubbs M."/>
            <person name="Talamas J."/>
            <person name="Tchuinga P."/>
            <person name="Tenzing P."/>
            <person name="Tesfaye S."/>
            <person name="Theodore J."/>
            <person name="Thoulutsang Y."/>
            <person name="Topham K."/>
            <person name="Towey S."/>
            <person name="Tsamla T."/>
            <person name="Tsomo N."/>
            <person name="Vallee D."/>
            <person name="Vassiliev H."/>
            <person name="Venkataraman V."/>
            <person name="Vinson J."/>
            <person name="Vo A."/>
            <person name="Wade C."/>
            <person name="Wang S."/>
            <person name="Wangchuk T."/>
            <person name="Wangdi T."/>
            <person name="Whittaker C."/>
            <person name="Wilkinson J."/>
            <person name="Wu Y."/>
            <person name="Wyman D."/>
            <person name="Yadav S."/>
            <person name="Yang S."/>
            <person name="Yang X."/>
            <person name="Yeager S."/>
            <person name="Yee E."/>
            <person name="Young G."/>
            <person name="Zainoun J."/>
            <person name="Zembeck L."/>
            <person name="Zimmer A."/>
            <person name="Zody M."/>
            <person name="Lander E."/>
        </authorList>
    </citation>
    <scope>NUCLEOTIDE SEQUENCE [LARGE SCALE GENOMIC DNA]</scope>
</reference>
<dbReference type="PANTHER" id="PTHR10353">
    <property type="entry name" value="GLYCOSYL HYDROLASE"/>
    <property type="match status" value="1"/>
</dbReference>
<proteinExistence type="inferred from homology"/>
<protein>
    <recommendedName>
        <fullName evidence="3">beta-glucosidase</fullName>
        <ecNumber evidence="3">3.2.1.21</ecNumber>
    </recommendedName>
</protein>
<evidence type="ECO:0000313" key="9">
    <source>
        <dbReference type="Ensembl" id="ENSCSAVP00000010297.1"/>
    </source>
</evidence>
<evidence type="ECO:0000256" key="8">
    <source>
        <dbReference type="RuleBase" id="RU004468"/>
    </source>
</evidence>